<proteinExistence type="predicted"/>
<keyword evidence="3" id="KW-1185">Reference proteome</keyword>
<feature type="region of interest" description="Disordered" evidence="1">
    <location>
        <begin position="44"/>
        <end position="82"/>
    </location>
</feature>
<sequence>MPTLYTLCTYAQKESERATERESVPAYMQTGPTDRLRTHALRLPSIHPSNAQQGLLPKDTHRGCAHQPRRAKRPGRSLRHKQQLSGYLAGCLERQTSAGIRAKV</sequence>
<dbReference type="EMBL" id="KZ679138">
    <property type="protein sequence ID" value="PTB73593.1"/>
    <property type="molecule type" value="Genomic_DNA"/>
</dbReference>
<protein>
    <submittedName>
        <fullName evidence="2">Uncharacterized protein</fullName>
    </submittedName>
</protein>
<dbReference type="Proteomes" id="UP000240760">
    <property type="component" value="Unassembled WGS sequence"/>
</dbReference>
<reference evidence="2 3" key="1">
    <citation type="submission" date="2016-07" db="EMBL/GenBank/DDBJ databases">
        <title>Multiple horizontal gene transfer events from other fungi enriched the ability of initially mycotrophic Trichoderma (Ascomycota) to feed on dead plant biomass.</title>
        <authorList>
            <consortium name="DOE Joint Genome Institute"/>
            <person name="Aerts A."/>
            <person name="Atanasova L."/>
            <person name="Chenthamara K."/>
            <person name="Zhang J."/>
            <person name="Grujic M."/>
            <person name="Henrissat B."/>
            <person name="Kuo A."/>
            <person name="Salamov A."/>
            <person name="Lipzen A."/>
            <person name="Labutti K."/>
            <person name="Barry K."/>
            <person name="Miao Y."/>
            <person name="Rahimi M.J."/>
            <person name="Shen Q."/>
            <person name="Grigoriev I.V."/>
            <person name="Kubicek C.P."/>
            <person name="Druzhinina I.S."/>
        </authorList>
    </citation>
    <scope>NUCLEOTIDE SEQUENCE [LARGE SCALE GENOMIC DNA]</scope>
    <source>
        <strain evidence="2 3">ATCC 18648</strain>
    </source>
</reference>
<evidence type="ECO:0000313" key="2">
    <source>
        <dbReference type="EMBL" id="PTB73593.1"/>
    </source>
</evidence>
<feature type="compositionally biased region" description="Basic residues" evidence="1">
    <location>
        <begin position="63"/>
        <end position="82"/>
    </location>
</feature>
<accession>A0A2T4BWA8</accession>
<organism evidence="2 3">
    <name type="scientific">Trichoderma longibrachiatum ATCC 18648</name>
    <dbReference type="NCBI Taxonomy" id="983965"/>
    <lineage>
        <taxon>Eukaryota</taxon>
        <taxon>Fungi</taxon>
        <taxon>Dikarya</taxon>
        <taxon>Ascomycota</taxon>
        <taxon>Pezizomycotina</taxon>
        <taxon>Sordariomycetes</taxon>
        <taxon>Hypocreomycetidae</taxon>
        <taxon>Hypocreales</taxon>
        <taxon>Hypocreaceae</taxon>
        <taxon>Trichoderma</taxon>
    </lineage>
</organism>
<gene>
    <name evidence="2" type="ORF">M440DRAFT_1066426</name>
</gene>
<evidence type="ECO:0000313" key="3">
    <source>
        <dbReference type="Proteomes" id="UP000240760"/>
    </source>
</evidence>
<name>A0A2T4BWA8_TRILO</name>
<dbReference type="AlphaFoldDB" id="A0A2T4BWA8"/>
<evidence type="ECO:0000256" key="1">
    <source>
        <dbReference type="SAM" id="MobiDB-lite"/>
    </source>
</evidence>